<dbReference type="InterPro" id="IPR011044">
    <property type="entry name" value="Quino_amine_DH_bsu"/>
</dbReference>
<dbReference type="Pfam" id="PF20703">
    <property type="entry name" value="nSTAND1"/>
    <property type="match status" value="1"/>
</dbReference>
<dbReference type="InterPro" id="IPR015943">
    <property type="entry name" value="WD40/YVTN_repeat-like_dom_sf"/>
</dbReference>
<dbReference type="CDD" id="cd14014">
    <property type="entry name" value="STKc_PknB_like"/>
    <property type="match status" value="1"/>
</dbReference>
<dbReference type="PROSITE" id="PS00108">
    <property type="entry name" value="PROTEIN_KINASE_ST"/>
    <property type="match status" value="1"/>
</dbReference>
<reference evidence="7" key="1">
    <citation type="submission" date="2021-01" db="EMBL/GenBank/DDBJ databases">
        <title>Whole genome shotgun sequence of Planobispora rosea NBRC 15558.</title>
        <authorList>
            <person name="Komaki H."/>
            <person name="Tamura T."/>
        </authorList>
    </citation>
    <scope>NUCLEOTIDE SEQUENCE</scope>
    <source>
        <strain evidence="7">NBRC 15558</strain>
    </source>
</reference>
<dbReference type="Gene3D" id="1.10.510.10">
    <property type="entry name" value="Transferase(Phosphotransferase) domain 1"/>
    <property type="match status" value="1"/>
</dbReference>
<keyword evidence="2" id="KW-0547">Nucleotide-binding</keyword>
<evidence type="ECO:0000256" key="5">
    <source>
        <dbReference type="PROSITE-ProRule" id="PRU00221"/>
    </source>
</evidence>
<dbReference type="SUPFAM" id="SSF50969">
    <property type="entry name" value="YVTN repeat-like/Quinoprotein amine dehydrogenase"/>
    <property type="match status" value="1"/>
</dbReference>
<accession>A0A8J3S7Z5</accession>
<dbReference type="Proteomes" id="UP000655044">
    <property type="component" value="Unassembled WGS sequence"/>
</dbReference>
<evidence type="ECO:0000256" key="3">
    <source>
        <dbReference type="ARBA" id="ARBA00022777"/>
    </source>
</evidence>
<dbReference type="InterPro" id="IPR011009">
    <property type="entry name" value="Kinase-like_dom_sf"/>
</dbReference>
<protein>
    <recommendedName>
        <fullName evidence="6">Protein kinase domain-containing protein</fullName>
    </recommendedName>
</protein>
<comment type="caution">
    <text evidence="7">The sequence shown here is derived from an EMBL/GenBank/DDBJ whole genome shotgun (WGS) entry which is preliminary data.</text>
</comment>
<evidence type="ECO:0000256" key="4">
    <source>
        <dbReference type="ARBA" id="ARBA00022840"/>
    </source>
</evidence>
<sequence length="1142" mass="121656">MTADSPQRIGAYWLARRIGEGGQGVVYEAYDADGRRVALKVLHWAGDRGSRTRFSREAAASRRVASFCTAKVLDVELDVDRPYIVSEYVPGPNLRGAVTEGHRFGGDDLHRLATAIATALTAIHDAGVIHRDLKPDNVLLSPDGPRVIDFGIARTLEMSLTRTGEVSGTPGYMAPEIFTGQRATSAVDVFAWGAVMVFAATGADPFPGDNVGGVMHKVLSTQPDLSALPPRLASLVEAALRKDPADRPAARDLLLALVSANASDTSGLLAAGSRTARTVQVTAAADPELGLLAEDAYATLTPEERELAADLFLRLVTLDDDGQEIGRRAPFDELLDGRPERETATVRRILQAFSYLVAVDGGSVALSRPALLRAWPRLRSWVDADRQGLSILAQVTTAARHWADHGRRDGDLLPGSRLERALDWAATGRRHITLTPTEREFLQAGAGLAKRRSRRRQLTSVTLAGLLVLALGAGGLAFVQSKRADEQRDAAVARKVALEADTLRSTEPRTAMLLNVAAWRISADVDTRAGLTDALHQREIAALPEPGGTSTLSHDGRTLATVDPEGVSLFDVPTGKRTGGWRDPYFDRLLVHGAALNSEGRLLAVESDTGVTVWDVRTGEKRAELRSADFYGAPRIRFTDHATTLAVFGGAGGSGYFWDVAGDRTWGAYAPRTSLPFPLAVASTGELAARVEASGRLTVWRLPDRVVDPRLSRACPGSGRKAIAFSPDGRTLACAGSEIRLVDVATGEVRAPRGAGASWPWQRTGTGEVRPAASGGLRFSADGRLIAGFSDRTVRVWQVADQREILSYQTDTEIADARFDGDVLRVHADGVITLTVASPIRTHRIAGDTGRAVLSPDGRWMALKPDEGPVALWDVRAGRQAGALPAGRFPVGVMAFDPRGTMLVTGMEGDRLQAWDPVTREELWRAPLPADKGVGTPAFTADGRIVVVPTPDFGDAGSGFVPARPLVLDARTGRPLAESVLDPAGRVLLDGMDYVAISSRGLVATDAGDGRIGLLADGSRRTLLRGVRDRLDLLAFDTGGTLLASAGEHGSVQIWDLGTRRRVGDVITVSDGVDTLAFGAGGTVLYAGGAGRLHEIPVGGEQMAARVCARAGRTLTAQEWRKHLPGVAYREVCPSHAATGDS</sequence>
<dbReference type="SUPFAM" id="SSF50998">
    <property type="entry name" value="Quinoprotein alcohol dehydrogenase-like"/>
    <property type="match status" value="1"/>
</dbReference>
<keyword evidence="4" id="KW-0067">ATP-binding</keyword>
<keyword evidence="5" id="KW-0853">WD repeat</keyword>
<gene>
    <name evidence="7" type="ORF">Pro02_68180</name>
</gene>
<name>A0A8J3S7Z5_PLARO</name>
<feature type="repeat" description="WD" evidence="5">
    <location>
        <begin position="1024"/>
        <end position="1065"/>
    </location>
</feature>
<dbReference type="EMBL" id="BOOI01000080">
    <property type="protein sequence ID" value="GIH88410.1"/>
    <property type="molecule type" value="Genomic_DNA"/>
</dbReference>
<dbReference type="AlphaFoldDB" id="A0A8J3S7Z5"/>
<dbReference type="PROSITE" id="PS50011">
    <property type="entry name" value="PROTEIN_KINASE_DOM"/>
    <property type="match status" value="1"/>
</dbReference>
<keyword evidence="3" id="KW-0418">Kinase</keyword>
<dbReference type="InterPro" id="IPR011047">
    <property type="entry name" value="Quinoprotein_ADH-like_sf"/>
</dbReference>
<dbReference type="GO" id="GO:0005524">
    <property type="term" value="F:ATP binding"/>
    <property type="evidence" value="ECO:0007669"/>
    <property type="project" value="UniProtKB-KW"/>
</dbReference>
<evidence type="ECO:0000259" key="6">
    <source>
        <dbReference type="PROSITE" id="PS50011"/>
    </source>
</evidence>
<dbReference type="Pfam" id="PF00069">
    <property type="entry name" value="Pkinase"/>
    <property type="match status" value="1"/>
</dbReference>
<dbReference type="Gene3D" id="3.30.200.20">
    <property type="entry name" value="Phosphorylase Kinase, domain 1"/>
    <property type="match status" value="1"/>
</dbReference>
<evidence type="ECO:0000313" key="7">
    <source>
        <dbReference type="EMBL" id="GIH88410.1"/>
    </source>
</evidence>
<dbReference type="Pfam" id="PF00400">
    <property type="entry name" value="WD40"/>
    <property type="match status" value="2"/>
</dbReference>
<dbReference type="GO" id="GO:0004674">
    <property type="term" value="F:protein serine/threonine kinase activity"/>
    <property type="evidence" value="ECO:0007669"/>
    <property type="project" value="TreeGrafter"/>
</dbReference>
<dbReference type="SUPFAM" id="SSF56112">
    <property type="entry name" value="Protein kinase-like (PK-like)"/>
    <property type="match status" value="1"/>
</dbReference>
<dbReference type="PROSITE" id="PS50082">
    <property type="entry name" value="WD_REPEATS_2"/>
    <property type="match status" value="2"/>
</dbReference>
<dbReference type="Gene3D" id="2.130.10.10">
    <property type="entry name" value="YVTN repeat-like/Quinoprotein amine dehydrogenase"/>
    <property type="match status" value="3"/>
</dbReference>
<evidence type="ECO:0000256" key="2">
    <source>
        <dbReference type="ARBA" id="ARBA00022741"/>
    </source>
</evidence>
<dbReference type="InterPro" id="IPR049052">
    <property type="entry name" value="nSTAND1"/>
</dbReference>
<evidence type="ECO:0000313" key="8">
    <source>
        <dbReference type="Proteomes" id="UP000655044"/>
    </source>
</evidence>
<dbReference type="SMART" id="SM00320">
    <property type="entry name" value="WD40"/>
    <property type="match status" value="5"/>
</dbReference>
<keyword evidence="8" id="KW-1185">Reference proteome</keyword>
<organism evidence="7 8">
    <name type="scientific">Planobispora rosea</name>
    <dbReference type="NCBI Taxonomy" id="35762"/>
    <lineage>
        <taxon>Bacteria</taxon>
        <taxon>Bacillati</taxon>
        <taxon>Actinomycetota</taxon>
        <taxon>Actinomycetes</taxon>
        <taxon>Streptosporangiales</taxon>
        <taxon>Streptosporangiaceae</taxon>
        <taxon>Planobispora</taxon>
    </lineage>
</organism>
<dbReference type="PANTHER" id="PTHR43289">
    <property type="entry name" value="MITOGEN-ACTIVATED PROTEIN KINASE KINASE KINASE 20-RELATED"/>
    <property type="match status" value="1"/>
</dbReference>
<keyword evidence="1" id="KW-0808">Transferase</keyword>
<proteinExistence type="predicted"/>
<feature type="domain" description="Protein kinase" evidence="6">
    <location>
        <begin position="12"/>
        <end position="258"/>
    </location>
</feature>
<evidence type="ECO:0000256" key="1">
    <source>
        <dbReference type="ARBA" id="ARBA00022679"/>
    </source>
</evidence>
<dbReference type="InterPro" id="IPR008271">
    <property type="entry name" value="Ser/Thr_kinase_AS"/>
</dbReference>
<dbReference type="PANTHER" id="PTHR43289:SF34">
    <property type="entry name" value="SERINE_THREONINE-PROTEIN KINASE YBDM-RELATED"/>
    <property type="match status" value="1"/>
</dbReference>
<dbReference type="InterPro" id="IPR001680">
    <property type="entry name" value="WD40_rpt"/>
</dbReference>
<feature type="repeat" description="WD" evidence="5">
    <location>
        <begin position="785"/>
        <end position="807"/>
    </location>
</feature>
<dbReference type="SMART" id="SM00220">
    <property type="entry name" value="S_TKc"/>
    <property type="match status" value="1"/>
</dbReference>
<dbReference type="InterPro" id="IPR000719">
    <property type="entry name" value="Prot_kinase_dom"/>
</dbReference>
<dbReference type="RefSeq" id="WP_068923701.1">
    <property type="nucleotide sequence ID" value="NZ_BMQP01000053.1"/>
</dbReference>